<dbReference type="GO" id="GO:0004497">
    <property type="term" value="F:monooxygenase activity"/>
    <property type="evidence" value="ECO:0007669"/>
    <property type="project" value="UniProtKB-KW"/>
</dbReference>
<dbReference type="AlphaFoldDB" id="A0A1S2PPB7"/>
<keyword evidence="2" id="KW-0349">Heme</keyword>
<dbReference type="PRINTS" id="PR00359">
    <property type="entry name" value="BP450"/>
</dbReference>
<dbReference type="GO" id="GO:0020037">
    <property type="term" value="F:heme binding"/>
    <property type="evidence" value="ECO:0007669"/>
    <property type="project" value="InterPro"/>
</dbReference>
<protein>
    <recommendedName>
        <fullName evidence="5">Cytochrome</fullName>
    </recommendedName>
</protein>
<comment type="caution">
    <text evidence="3">The sequence shown here is derived from an EMBL/GenBank/DDBJ whole genome shotgun (WGS) entry which is preliminary data.</text>
</comment>
<dbReference type="RefSeq" id="WP_071384899.1">
    <property type="nucleotide sequence ID" value="NZ_MLYO01000064.1"/>
</dbReference>
<dbReference type="Proteomes" id="UP000179642">
    <property type="component" value="Unassembled WGS sequence"/>
</dbReference>
<dbReference type="InterPro" id="IPR017972">
    <property type="entry name" value="Cyt_P450_CS"/>
</dbReference>
<dbReference type="InterPro" id="IPR001128">
    <property type="entry name" value="Cyt_P450"/>
</dbReference>
<evidence type="ECO:0008006" key="5">
    <source>
        <dbReference type="Google" id="ProtNLM"/>
    </source>
</evidence>
<accession>A0A1S2PPB7</accession>
<dbReference type="PANTHER" id="PTHR46696:SF6">
    <property type="entry name" value="P450, PUTATIVE (EUROFUNG)-RELATED"/>
    <property type="match status" value="1"/>
</dbReference>
<sequence>MTTSSTMGIPAHVPEDRVVDFDYLRPTGIDEDLHLAWKNAQDTLPGIFWTPRNGGHWVVTRADAIKAIQLDHKRFSHARLTIGGEYVREGAVVQMDPPRHASYRMLISPTFSPKAVAALEPIVRETTISIVEELRPKGECEFVGDFAKILPVVVFLGTVDLPLEDRDYLLPHAEKMLRPRDAQEQLESHTALAEYVARALAARAEQPGSDLLSKIVTAKIDGEPIAFEAAVALSQVVLAGGLDTVASILGFVIRFLALNPGHRQQLIDDPSLVPNAVEELIRRHGLINTARLITQDTEFQGMQLKEGEQILVPNHLYGLDEQQVDNPLVVDFTRPHPEQHYAAFGNGPHRCPGSFLAKTELTVFLQEWLARIPDFVIKPGTTPRMASGAVNTTHELHLAWDTDPR</sequence>
<name>A0A1S2PPB7_9ACTN</name>
<evidence type="ECO:0000256" key="1">
    <source>
        <dbReference type="ARBA" id="ARBA00010617"/>
    </source>
</evidence>
<dbReference type="PANTHER" id="PTHR46696">
    <property type="entry name" value="P450, PUTATIVE (EUROFUNG)-RELATED"/>
    <property type="match status" value="1"/>
</dbReference>
<evidence type="ECO:0000313" key="4">
    <source>
        <dbReference type="Proteomes" id="UP000179642"/>
    </source>
</evidence>
<dbReference type="GO" id="GO:0005506">
    <property type="term" value="F:iron ion binding"/>
    <property type="evidence" value="ECO:0007669"/>
    <property type="project" value="InterPro"/>
</dbReference>
<dbReference type="InterPro" id="IPR036396">
    <property type="entry name" value="Cyt_P450_sf"/>
</dbReference>
<dbReference type="EMBL" id="MLYO01000064">
    <property type="protein sequence ID" value="OIJ95563.1"/>
    <property type="molecule type" value="Genomic_DNA"/>
</dbReference>
<dbReference type="CDD" id="cd11035">
    <property type="entry name" value="P450cam-like"/>
    <property type="match status" value="1"/>
</dbReference>
<keyword evidence="2" id="KW-0408">Iron</keyword>
<dbReference type="PROSITE" id="PS00086">
    <property type="entry name" value="CYTOCHROME_P450"/>
    <property type="match status" value="1"/>
</dbReference>
<dbReference type="SUPFAM" id="SSF48264">
    <property type="entry name" value="Cytochrome P450"/>
    <property type="match status" value="1"/>
</dbReference>
<evidence type="ECO:0000256" key="2">
    <source>
        <dbReference type="RuleBase" id="RU000461"/>
    </source>
</evidence>
<keyword evidence="4" id="KW-1185">Reference proteome</keyword>
<gene>
    <name evidence="3" type="ORF">BIV23_34305</name>
</gene>
<dbReference type="InterPro" id="IPR002397">
    <property type="entry name" value="Cyt_P450_B"/>
</dbReference>
<keyword evidence="2" id="KW-0560">Oxidoreductase</keyword>
<proteinExistence type="inferred from homology"/>
<comment type="similarity">
    <text evidence="1 2">Belongs to the cytochrome P450 family.</text>
</comment>
<reference evidence="3 4" key="1">
    <citation type="submission" date="2016-10" db="EMBL/GenBank/DDBJ databases">
        <title>Genome sequence of Streptomyces sp. MUSC 1.</title>
        <authorList>
            <person name="Lee L.-H."/>
            <person name="Ser H.-L."/>
            <person name="Law J.W.-F."/>
        </authorList>
    </citation>
    <scope>NUCLEOTIDE SEQUENCE [LARGE SCALE GENOMIC DNA]</scope>
    <source>
        <strain evidence="3 4">MUSC 1</strain>
    </source>
</reference>
<dbReference type="Gene3D" id="1.10.630.10">
    <property type="entry name" value="Cytochrome P450"/>
    <property type="match status" value="1"/>
</dbReference>
<keyword evidence="2" id="KW-0479">Metal-binding</keyword>
<keyword evidence="2" id="KW-0503">Monooxygenase</keyword>
<organism evidence="3 4">
    <name type="scientific">Streptomyces monashensis</name>
    <dbReference type="NCBI Taxonomy" id="1678012"/>
    <lineage>
        <taxon>Bacteria</taxon>
        <taxon>Bacillati</taxon>
        <taxon>Actinomycetota</taxon>
        <taxon>Actinomycetes</taxon>
        <taxon>Kitasatosporales</taxon>
        <taxon>Streptomycetaceae</taxon>
        <taxon>Streptomyces</taxon>
    </lineage>
</organism>
<dbReference type="Pfam" id="PF00067">
    <property type="entry name" value="p450"/>
    <property type="match status" value="1"/>
</dbReference>
<evidence type="ECO:0000313" key="3">
    <source>
        <dbReference type="EMBL" id="OIJ95563.1"/>
    </source>
</evidence>
<dbReference type="GO" id="GO:0016705">
    <property type="term" value="F:oxidoreductase activity, acting on paired donors, with incorporation or reduction of molecular oxygen"/>
    <property type="evidence" value="ECO:0007669"/>
    <property type="project" value="InterPro"/>
</dbReference>
<dbReference type="OrthoDB" id="3599725at2"/>